<evidence type="ECO:0000313" key="3">
    <source>
        <dbReference type="Proteomes" id="UP000007953"/>
    </source>
</evidence>
<dbReference type="InterPro" id="IPR056206">
    <property type="entry name" value="Tis1_ImmP"/>
</dbReference>
<feature type="region of interest" description="Disordered" evidence="1">
    <location>
        <begin position="48"/>
        <end position="88"/>
    </location>
</feature>
<dbReference type="AlphaFoldDB" id="F6G4R6"/>
<evidence type="ECO:0000313" key="2">
    <source>
        <dbReference type="EMBL" id="AEG67325.1"/>
    </source>
</evidence>
<dbReference type="Pfam" id="PF24154">
    <property type="entry name" value="Tis1_ImmP"/>
    <property type="match status" value="1"/>
</dbReference>
<evidence type="ECO:0000256" key="1">
    <source>
        <dbReference type="SAM" id="MobiDB-lite"/>
    </source>
</evidence>
<dbReference type="eggNOG" id="ENOG5033I8Y">
    <property type="taxonomic scope" value="Bacteria"/>
</dbReference>
<proteinExistence type="predicted"/>
<accession>F6G4R6</accession>
<reference evidence="2 3" key="1">
    <citation type="journal article" date="2011" name="J. Bacteriol.">
        <title>Complete genome sequence of the plant pathogen Ralstonia solanacearum strain Po82.</title>
        <authorList>
            <person name="Xu J."/>
            <person name="Zheng H.J."/>
            <person name="Liu L."/>
            <person name="Pan Z.C."/>
            <person name="Prior P."/>
            <person name="Tang B."/>
            <person name="Xu J.S."/>
            <person name="Zhang H."/>
            <person name="Tian Q."/>
            <person name="Zhang L.Q."/>
            <person name="Feng J."/>
        </authorList>
    </citation>
    <scope>NUCLEOTIDE SEQUENCE [LARGE SCALE GENOMIC DNA]</scope>
    <source>
        <strain evidence="2 3">Po82</strain>
    </source>
</reference>
<gene>
    <name evidence="2" type="ordered locus">RSPO_c00021</name>
</gene>
<dbReference type="HOGENOM" id="CLU_2555836_0_0_4"/>
<protein>
    <submittedName>
        <fullName evidence="2">Uncharacterized protein</fullName>
    </submittedName>
</protein>
<sequence>MAGILTMGINKGERFSREDIYIDYPFEEVMFRWDHVEKKAYRKFYGERESGPVPHDNNLYNEALRSGDEITREAYTTGKPGSPERRNS</sequence>
<name>F6G4R6_RALS8</name>
<dbReference type="EMBL" id="CP002819">
    <property type="protein sequence ID" value="AEG67325.1"/>
    <property type="molecule type" value="Genomic_DNA"/>
</dbReference>
<dbReference type="KEGG" id="rsn:RSPO_c00021"/>
<dbReference type="PATRIC" id="fig|1031711.3.peg.19"/>
<dbReference type="Proteomes" id="UP000007953">
    <property type="component" value="Chromosome"/>
</dbReference>
<organism evidence="2 3">
    <name type="scientific">Ralstonia solanacearum (strain Po82)</name>
    <dbReference type="NCBI Taxonomy" id="1031711"/>
    <lineage>
        <taxon>Bacteria</taxon>
        <taxon>Pseudomonadati</taxon>
        <taxon>Pseudomonadota</taxon>
        <taxon>Betaproteobacteria</taxon>
        <taxon>Burkholderiales</taxon>
        <taxon>Burkholderiaceae</taxon>
        <taxon>Ralstonia</taxon>
        <taxon>Ralstonia solanacearum species complex</taxon>
    </lineage>
</organism>